<keyword evidence="3" id="KW-1185">Reference proteome</keyword>
<comment type="caution">
    <text evidence="2">The sequence shown here is derived from an EMBL/GenBank/DDBJ whole genome shotgun (WGS) entry which is preliminary data.</text>
</comment>
<accession>A0AAN8BA97</accession>
<dbReference type="Proteomes" id="UP001335648">
    <property type="component" value="Unassembled WGS sequence"/>
</dbReference>
<feature type="region of interest" description="Disordered" evidence="1">
    <location>
        <begin position="43"/>
        <end position="96"/>
    </location>
</feature>
<gene>
    <name evidence="2" type="ORF">CesoFtcFv8_021698</name>
</gene>
<evidence type="ECO:0000313" key="2">
    <source>
        <dbReference type="EMBL" id="KAK5880830.1"/>
    </source>
</evidence>
<dbReference type="EMBL" id="JAULUE010002063">
    <property type="protein sequence ID" value="KAK5880830.1"/>
    <property type="molecule type" value="Genomic_DNA"/>
</dbReference>
<evidence type="ECO:0000256" key="1">
    <source>
        <dbReference type="SAM" id="MobiDB-lite"/>
    </source>
</evidence>
<reference evidence="2 3" key="1">
    <citation type="journal article" date="2023" name="Mol. Biol. Evol.">
        <title>Genomics of Secondarily Temperate Adaptation in the Only Non-Antarctic Icefish.</title>
        <authorList>
            <person name="Rivera-Colon A.G."/>
            <person name="Rayamajhi N."/>
            <person name="Minhas B.F."/>
            <person name="Madrigal G."/>
            <person name="Bilyk K.T."/>
            <person name="Yoon V."/>
            <person name="Hune M."/>
            <person name="Gregory S."/>
            <person name="Cheng C.H.C."/>
            <person name="Catchen J.M."/>
        </authorList>
    </citation>
    <scope>NUCLEOTIDE SEQUENCE [LARGE SCALE GENOMIC DNA]</scope>
    <source>
        <strain evidence="2">JC2023a</strain>
    </source>
</reference>
<protein>
    <submittedName>
        <fullName evidence="2">Uncharacterized protein</fullName>
    </submittedName>
</protein>
<proteinExistence type="predicted"/>
<evidence type="ECO:0000313" key="3">
    <source>
        <dbReference type="Proteomes" id="UP001335648"/>
    </source>
</evidence>
<dbReference type="AlphaFoldDB" id="A0AAN8BA97"/>
<sequence length="115" mass="13058">MRYQRTIRPPQTPSLKTQQNIALFVDVSPSTDLLNVLPHVDASASPSRVSSPFLHGSPHPKDPSKHRSYRGPCLRHVPVLHPRNQNQNPEETASDPKRISEVFWPCCFLTEDLRV</sequence>
<name>A0AAN8BA97_9TELE</name>
<organism evidence="2 3">
    <name type="scientific">Champsocephalus esox</name>
    <name type="common">pike icefish</name>
    <dbReference type="NCBI Taxonomy" id="159716"/>
    <lineage>
        <taxon>Eukaryota</taxon>
        <taxon>Metazoa</taxon>
        <taxon>Chordata</taxon>
        <taxon>Craniata</taxon>
        <taxon>Vertebrata</taxon>
        <taxon>Euteleostomi</taxon>
        <taxon>Actinopterygii</taxon>
        <taxon>Neopterygii</taxon>
        <taxon>Teleostei</taxon>
        <taxon>Neoteleostei</taxon>
        <taxon>Acanthomorphata</taxon>
        <taxon>Eupercaria</taxon>
        <taxon>Perciformes</taxon>
        <taxon>Notothenioidei</taxon>
        <taxon>Channichthyidae</taxon>
        <taxon>Champsocephalus</taxon>
    </lineage>
</organism>